<sequence length="129" mass="14768">MPIPKKEIKKALVSGKDKKIVKVKAQKKTSTKIIDKPKKAVIQPSSAGNKKVIEEKSASKTKIQEIVKKNTDNKIKIKNLTNEEICILIKEQAYNFFIERGCTHGNDLNDWYMAEQAVSKYVNIPWVRR</sequence>
<reference evidence="1 2" key="1">
    <citation type="submission" date="2015-02" db="EMBL/GenBank/DDBJ databases">
        <title>Single-cell genomics of uncultivated deep-branching MTB reveals a conserved set of magnetosome genes.</title>
        <authorList>
            <person name="Kolinko S."/>
            <person name="Richter M."/>
            <person name="Glockner F.O."/>
            <person name="Brachmann A."/>
            <person name="Schuler D."/>
        </authorList>
    </citation>
    <scope>NUCLEOTIDE SEQUENCE [LARGE SCALE GENOMIC DNA]</scope>
    <source>
        <strain evidence="1">SKK-01</strain>
    </source>
</reference>
<dbReference type="AlphaFoldDB" id="A0A0F0CM30"/>
<gene>
    <name evidence="1" type="ORF">OMAG_001755</name>
</gene>
<dbReference type="InterPro" id="IPR021327">
    <property type="entry name" value="DUF2934"/>
</dbReference>
<evidence type="ECO:0000313" key="2">
    <source>
        <dbReference type="Proteomes" id="UP000033428"/>
    </source>
</evidence>
<keyword evidence="2" id="KW-1185">Reference proteome</keyword>
<dbReference type="Pfam" id="PF11154">
    <property type="entry name" value="DUF2934"/>
    <property type="match status" value="1"/>
</dbReference>
<comment type="caution">
    <text evidence="1">The sequence shown here is derived from an EMBL/GenBank/DDBJ whole genome shotgun (WGS) entry which is preliminary data.</text>
</comment>
<dbReference type="Proteomes" id="UP000033428">
    <property type="component" value="Unassembled WGS sequence"/>
</dbReference>
<evidence type="ECO:0008006" key="3">
    <source>
        <dbReference type="Google" id="ProtNLM"/>
    </source>
</evidence>
<accession>A0A0F0CM30</accession>
<evidence type="ECO:0000313" key="1">
    <source>
        <dbReference type="EMBL" id="KJJ84292.1"/>
    </source>
</evidence>
<proteinExistence type="predicted"/>
<name>A0A0F0CM30_9BACT</name>
<protein>
    <recommendedName>
        <fullName evidence="3">DUF2934 domain-containing protein</fullName>
    </recommendedName>
</protein>
<organism evidence="1 2">
    <name type="scientific">Candidatus Omnitrophus magneticus</name>
    <dbReference type="NCBI Taxonomy" id="1609969"/>
    <lineage>
        <taxon>Bacteria</taxon>
        <taxon>Pseudomonadati</taxon>
        <taxon>Candidatus Omnitrophota</taxon>
        <taxon>Candidatus Omnitrophus</taxon>
    </lineage>
</organism>
<dbReference type="EMBL" id="JYNY01000372">
    <property type="protein sequence ID" value="KJJ84292.1"/>
    <property type="molecule type" value="Genomic_DNA"/>
</dbReference>